<dbReference type="EMBL" id="DSVL01000144">
    <property type="protein sequence ID" value="HFH28816.1"/>
    <property type="molecule type" value="Genomic_DNA"/>
</dbReference>
<name>A0A7C3E8X8_9SPIR</name>
<reference evidence="1" key="1">
    <citation type="journal article" date="2020" name="mSystems">
        <title>Genome- and Community-Level Interaction Insights into Carbon Utilization and Element Cycling Functions of Hydrothermarchaeota in Hydrothermal Sediment.</title>
        <authorList>
            <person name="Zhou Z."/>
            <person name="Liu Y."/>
            <person name="Xu W."/>
            <person name="Pan J."/>
            <person name="Luo Z.H."/>
            <person name="Li M."/>
        </authorList>
    </citation>
    <scope>NUCLEOTIDE SEQUENCE [LARGE SCALE GENOMIC DNA]</scope>
    <source>
        <strain evidence="1">SpSt-503</strain>
    </source>
</reference>
<comment type="caution">
    <text evidence="1">The sequence shown here is derived from an EMBL/GenBank/DDBJ whole genome shotgun (WGS) entry which is preliminary data.</text>
</comment>
<protein>
    <submittedName>
        <fullName evidence="1">Uncharacterized protein</fullName>
    </submittedName>
</protein>
<sequence>MDQVAEYLRFPFCRKQGLVVQPFSVDSQTEPLLLPADLFPDPWALHRSTRLIREWIGLAYYRLLGRI</sequence>
<dbReference type="AlphaFoldDB" id="A0A7C3E8X8"/>
<proteinExistence type="predicted"/>
<organism evidence="1">
    <name type="scientific">Gracilinema caldarium</name>
    <dbReference type="NCBI Taxonomy" id="215591"/>
    <lineage>
        <taxon>Bacteria</taxon>
        <taxon>Pseudomonadati</taxon>
        <taxon>Spirochaetota</taxon>
        <taxon>Spirochaetia</taxon>
        <taxon>Spirochaetales</taxon>
        <taxon>Breznakiellaceae</taxon>
        <taxon>Gracilinema</taxon>
    </lineage>
</organism>
<accession>A0A7C3E8X8</accession>
<evidence type="ECO:0000313" key="1">
    <source>
        <dbReference type="EMBL" id="HFH28816.1"/>
    </source>
</evidence>
<gene>
    <name evidence="1" type="ORF">ENS59_04800</name>
</gene>